<dbReference type="EMBL" id="JBGBZJ010000003">
    <property type="protein sequence ID" value="MEY9458230.1"/>
    <property type="molecule type" value="Genomic_DNA"/>
</dbReference>
<evidence type="ECO:0000256" key="1">
    <source>
        <dbReference type="SAM" id="Phobius"/>
    </source>
</evidence>
<evidence type="ECO:0000313" key="3">
    <source>
        <dbReference type="Proteomes" id="UP001565369"/>
    </source>
</evidence>
<sequence length="87" mass="9441">MKFAADVLTAAFAILAAVLWIISARAEVWADGQKGPQDTNMVIRKDGRLYDVTRTAEKQSKWSAYAAYAAAAAATFQAVSVLLNARY</sequence>
<feature type="transmembrane region" description="Helical" evidence="1">
    <location>
        <begin position="65"/>
        <end position="85"/>
    </location>
</feature>
<protein>
    <submittedName>
        <fullName evidence="2">Uncharacterized protein</fullName>
    </submittedName>
</protein>
<gene>
    <name evidence="2" type="ORF">ABIG07_007178</name>
</gene>
<keyword evidence="1" id="KW-0472">Membrane</keyword>
<dbReference type="Proteomes" id="UP001565369">
    <property type="component" value="Unassembled WGS sequence"/>
</dbReference>
<name>A0ABV4G2V8_9BRAD</name>
<accession>A0ABV4G2V8</accession>
<keyword evidence="1" id="KW-0812">Transmembrane</keyword>
<reference evidence="2 3" key="1">
    <citation type="submission" date="2024-07" db="EMBL/GenBank/DDBJ databases">
        <title>Genomic Encyclopedia of Type Strains, Phase V (KMG-V): Genome sequencing to study the core and pangenomes of soil and plant-associated prokaryotes.</title>
        <authorList>
            <person name="Whitman W."/>
        </authorList>
    </citation>
    <scope>NUCLEOTIDE SEQUENCE [LARGE SCALE GENOMIC DNA]</scope>
    <source>
        <strain evidence="2 3">USDA 152</strain>
    </source>
</reference>
<organism evidence="2 3">
    <name type="scientific">Bradyrhizobium ottawaense</name>
    <dbReference type="NCBI Taxonomy" id="931866"/>
    <lineage>
        <taxon>Bacteria</taxon>
        <taxon>Pseudomonadati</taxon>
        <taxon>Pseudomonadota</taxon>
        <taxon>Alphaproteobacteria</taxon>
        <taxon>Hyphomicrobiales</taxon>
        <taxon>Nitrobacteraceae</taxon>
        <taxon>Bradyrhizobium</taxon>
    </lineage>
</organism>
<keyword evidence="1" id="KW-1133">Transmembrane helix</keyword>
<evidence type="ECO:0000313" key="2">
    <source>
        <dbReference type="EMBL" id="MEY9458230.1"/>
    </source>
</evidence>
<keyword evidence="3" id="KW-1185">Reference proteome</keyword>
<comment type="caution">
    <text evidence="2">The sequence shown here is derived from an EMBL/GenBank/DDBJ whole genome shotgun (WGS) entry which is preliminary data.</text>
</comment>
<dbReference type="RefSeq" id="WP_028144872.1">
    <property type="nucleotide sequence ID" value="NZ_AP021854.1"/>
</dbReference>
<proteinExistence type="predicted"/>